<dbReference type="EMBL" id="RJJR01000005">
    <property type="protein sequence ID" value="RNI37344.1"/>
    <property type="molecule type" value="Genomic_DNA"/>
</dbReference>
<name>A0A3M9NHS4_9BACT</name>
<feature type="transmembrane region" description="Helical" evidence="1">
    <location>
        <begin position="86"/>
        <end position="105"/>
    </location>
</feature>
<accession>A0A3M9NHS4</accession>
<dbReference type="InterPro" id="IPR050640">
    <property type="entry name" value="Bact_2-comp_sensor_kinase"/>
</dbReference>
<feature type="transmembrane region" description="Helical" evidence="1">
    <location>
        <begin position="44"/>
        <end position="66"/>
    </location>
</feature>
<organism evidence="3 4">
    <name type="scientific">Hanamia caeni</name>
    <dbReference type="NCBI Taxonomy" id="2294116"/>
    <lineage>
        <taxon>Bacteria</taxon>
        <taxon>Pseudomonadati</taxon>
        <taxon>Bacteroidota</taxon>
        <taxon>Chitinophagia</taxon>
        <taxon>Chitinophagales</taxon>
        <taxon>Chitinophagaceae</taxon>
        <taxon>Hanamia</taxon>
    </lineage>
</organism>
<evidence type="ECO:0000313" key="3">
    <source>
        <dbReference type="EMBL" id="RNI37344.1"/>
    </source>
</evidence>
<dbReference type="AlphaFoldDB" id="A0A3M9NHS4"/>
<keyword evidence="1" id="KW-0812">Transmembrane</keyword>
<proteinExistence type="predicted"/>
<sequence>MAMRRYSKNEPFIFIWVMIPYVLGMNVILFGSCILKSFSQFLLSFLYSGIYLAAMYFLFGMVALSIRKQFPSASDLFRRIRWMLPIFYVMNIAAIKGMAVFYQQLKLLDCEAGDNMEWWGVLYGCVMSTAITFLNEGMANFEAWKASLTETARLKSIYQRSKLLGLKGQINPHFLFNCFNTLSGLIREDEEKAESFLNEMTKVHRYLLRNDDDLLVQAEEEIKFASSYLYLTKERFNKAVDILISFPEEYKNYYLPPLTLQVVLENIIYSNAISKEDPLVIRISAANGEIIITHSVHKKKIVQSLYIDEGLHNLSDKYKLLKAGEIKISAQDQIKTIRLPLIKDINELQ</sequence>
<feature type="transmembrane region" description="Helical" evidence="1">
    <location>
        <begin position="12"/>
        <end position="38"/>
    </location>
</feature>
<feature type="transmembrane region" description="Helical" evidence="1">
    <location>
        <begin position="117"/>
        <end position="135"/>
    </location>
</feature>
<gene>
    <name evidence="3" type="ORF">EFY79_08065</name>
</gene>
<dbReference type="GO" id="GO:0000155">
    <property type="term" value="F:phosphorelay sensor kinase activity"/>
    <property type="evidence" value="ECO:0007669"/>
    <property type="project" value="InterPro"/>
</dbReference>
<dbReference type="Proteomes" id="UP000267223">
    <property type="component" value="Unassembled WGS sequence"/>
</dbReference>
<dbReference type="PANTHER" id="PTHR34220">
    <property type="entry name" value="SENSOR HISTIDINE KINASE YPDA"/>
    <property type="match status" value="1"/>
</dbReference>
<dbReference type="PROSITE" id="PS51257">
    <property type="entry name" value="PROKAR_LIPOPROTEIN"/>
    <property type="match status" value="1"/>
</dbReference>
<dbReference type="GO" id="GO:0016020">
    <property type="term" value="C:membrane"/>
    <property type="evidence" value="ECO:0007669"/>
    <property type="project" value="InterPro"/>
</dbReference>
<dbReference type="PANTHER" id="PTHR34220:SF7">
    <property type="entry name" value="SENSOR HISTIDINE KINASE YPDA"/>
    <property type="match status" value="1"/>
</dbReference>
<keyword evidence="1" id="KW-1133">Transmembrane helix</keyword>
<dbReference type="Pfam" id="PF06580">
    <property type="entry name" value="His_kinase"/>
    <property type="match status" value="1"/>
</dbReference>
<evidence type="ECO:0000256" key="1">
    <source>
        <dbReference type="SAM" id="Phobius"/>
    </source>
</evidence>
<dbReference type="InterPro" id="IPR010559">
    <property type="entry name" value="Sig_transdc_His_kin_internal"/>
</dbReference>
<dbReference type="OrthoDB" id="9809908at2"/>
<keyword evidence="1" id="KW-0472">Membrane</keyword>
<evidence type="ECO:0000313" key="4">
    <source>
        <dbReference type="Proteomes" id="UP000267223"/>
    </source>
</evidence>
<comment type="caution">
    <text evidence="3">The sequence shown here is derived from an EMBL/GenBank/DDBJ whole genome shotgun (WGS) entry which is preliminary data.</text>
</comment>
<keyword evidence="4" id="KW-1185">Reference proteome</keyword>
<dbReference type="RefSeq" id="WP_123120185.1">
    <property type="nucleotide sequence ID" value="NZ_RJJR01000005.1"/>
</dbReference>
<protein>
    <recommendedName>
        <fullName evidence="2">Signal transduction histidine kinase internal region domain-containing protein</fullName>
    </recommendedName>
</protein>
<reference evidence="3 4" key="1">
    <citation type="submission" date="2018-11" db="EMBL/GenBank/DDBJ databases">
        <title>Draft genome sequence of Ferruginibacter sp. BO-59.</title>
        <authorList>
            <person name="Im W.T."/>
        </authorList>
    </citation>
    <scope>NUCLEOTIDE SEQUENCE [LARGE SCALE GENOMIC DNA]</scope>
    <source>
        <strain evidence="3 4">BO-59</strain>
    </source>
</reference>
<feature type="domain" description="Signal transduction histidine kinase internal region" evidence="2">
    <location>
        <begin position="163"/>
        <end position="238"/>
    </location>
</feature>
<evidence type="ECO:0000259" key="2">
    <source>
        <dbReference type="Pfam" id="PF06580"/>
    </source>
</evidence>